<gene>
    <name evidence="1" type="ORF">OGAPHI_003269</name>
</gene>
<comment type="caution">
    <text evidence="1">The sequence shown here is derived from an EMBL/GenBank/DDBJ whole genome shotgun (WGS) entry which is preliminary data.</text>
</comment>
<organism evidence="1 2">
    <name type="scientific">Ogataea philodendri</name>
    <dbReference type="NCBI Taxonomy" id="1378263"/>
    <lineage>
        <taxon>Eukaryota</taxon>
        <taxon>Fungi</taxon>
        <taxon>Dikarya</taxon>
        <taxon>Ascomycota</taxon>
        <taxon>Saccharomycotina</taxon>
        <taxon>Pichiomycetes</taxon>
        <taxon>Pichiales</taxon>
        <taxon>Pichiaceae</taxon>
        <taxon>Ogataea</taxon>
    </lineage>
</organism>
<name>A0A9P8P881_9ASCO</name>
<protein>
    <submittedName>
        <fullName evidence="1">Uncharacterized protein</fullName>
    </submittedName>
</protein>
<dbReference type="Proteomes" id="UP000769157">
    <property type="component" value="Unassembled WGS sequence"/>
</dbReference>
<sequence length="409" mass="46712">MALARFDLLEHPALECVGERRFFVHNNLLGGLEVVFPEPVNKVLPSSFIERVLVLRKRQHDSDVELVWVFDVDVPLGVDELGVCLVSIKFCREKEVSQGFSFRVQLEPVLFGLSDLEKVDAEPVACNHDDGSWMESVFGAIVEHRSGVCKRGHVDVDEEHLKTHHKAQKPREVVLGNDGANVQTVVVELGDAMAEFGRVMSPLGFDGAAVGAPERQTNRVAQKQLWRINKIRVWDRLWLFGVEFILQIQLSIGIVFVQVIRRHLHRDRAGAFEEDHFPRGQQSRNNNHFANYETNSCGFMARVPDSLFANDVAERRFFSCVFVARVLERLWKSESWVLNSLWIFVKSEFSCRSLSEMSNGVPLTIDWRFCWINKGSSFLLISLIAKRCGLSETPNVFKHSRMFFKGDKL</sequence>
<dbReference type="GeneID" id="70235236"/>
<dbReference type="EMBL" id="JAEUBE010000199">
    <property type="protein sequence ID" value="KAH3666820.1"/>
    <property type="molecule type" value="Genomic_DNA"/>
</dbReference>
<dbReference type="AlphaFoldDB" id="A0A9P8P881"/>
<accession>A0A9P8P881</accession>
<evidence type="ECO:0000313" key="1">
    <source>
        <dbReference type="EMBL" id="KAH3666820.1"/>
    </source>
</evidence>
<evidence type="ECO:0000313" key="2">
    <source>
        <dbReference type="Proteomes" id="UP000769157"/>
    </source>
</evidence>
<reference evidence="1" key="1">
    <citation type="journal article" date="2021" name="Open Biol.">
        <title>Shared evolutionary footprints suggest mitochondrial oxidative damage underlies multiple complex I losses in fungi.</title>
        <authorList>
            <person name="Schikora-Tamarit M.A."/>
            <person name="Marcet-Houben M."/>
            <person name="Nosek J."/>
            <person name="Gabaldon T."/>
        </authorList>
    </citation>
    <scope>NUCLEOTIDE SEQUENCE</scope>
    <source>
        <strain evidence="1">CBS6075</strain>
    </source>
</reference>
<proteinExistence type="predicted"/>
<reference evidence="1" key="2">
    <citation type="submission" date="2021-01" db="EMBL/GenBank/DDBJ databases">
        <authorList>
            <person name="Schikora-Tamarit M.A."/>
        </authorList>
    </citation>
    <scope>NUCLEOTIDE SEQUENCE</scope>
    <source>
        <strain evidence="1">CBS6075</strain>
    </source>
</reference>
<dbReference type="RefSeq" id="XP_046061776.1">
    <property type="nucleotide sequence ID" value="XM_046204230.1"/>
</dbReference>
<keyword evidence="2" id="KW-1185">Reference proteome</keyword>